<evidence type="ECO:0000313" key="1">
    <source>
        <dbReference type="EMBL" id="PSB41273.1"/>
    </source>
</evidence>
<organism evidence="1 2">
    <name type="scientific">Chamaesiphon polymorphus CCALA 037</name>
    <dbReference type="NCBI Taxonomy" id="2107692"/>
    <lineage>
        <taxon>Bacteria</taxon>
        <taxon>Bacillati</taxon>
        <taxon>Cyanobacteriota</taxon>
        <taxon>Cyanophyceae</taxon>
        <taxon>Gomontiellales</taxon>
        <taxon>Chamaesiphonaceae</taxon>
        <taxon>Chamaesiphon</taxon>
    </lineage>
</organism>
<sequence>MQQIALFPPNRHNYKILFCPCGGGISSMQVDYPILEYIAAKYTSSVVYRQIWSSTTTYVDRDDRLILKHRKS</sequence>
<keyword evidence="2" id="KW-1185">Reference proteome</keyword>
<gene>
    <name evidence="1" type="ORF">C7B77_27545</name>
</gene>
<comment type="caution">
    <text evidence="1">The sequence shown here is derived from an EMBL/GenBank/DDBJ whole genome shotgun (WGS) entry which is preliminary data.</text>
</comment>
<dbReference type="AlphaFoldDB" id="A0A2T1F8F1"/>
<accession>A0A2T1F8F1</accession>
<protein>
    <submittedName>
        <fullName evidence="1">Uncharacterized protein</fullName>
    </submittedName>
</protein>
<proteinExistence type="predicted"/>
<name>A0A2T1F8F1_9CYAN</name>
<evidence type="ECO:0000313" key="2">
    <source>
        <dbReference type="Proteomes" id="UP000238937"/>
    </source>
</evidence>
<reference evidence="1 2" key="1">
    <citation type="submission" date="2018-03" db="EMBL/GenBank/DDBJ databases">
        <title>The ancient ancestry and fast evolution of plastids.</title>
        <authorList>
            <person name="Moore K.R."/>
            <person name="Magnabosco C."/>
            <person name="Momper L."/>
            <person name="Gold D.A."/>
            <person name="Bosak T."/>
            <person name="Fournier G.P."/>
        </authorList>
    </citation>
    <scope>NUCLEOTIDE SEQUENCE [LARGE SCALE GENOMIC DNA]</scope>
    <source>
        <strain evidence="1 2">CCALA 037</strain>
    </source>
</reference>
<dbReference type="EMBL" id="PVWO01000637">
    <property type="protein sequence ID" value="PSB41273.1"/>
    <property type="molecule type" value="Genomic_DNA"/>
</dbReference>
<dbReference type="Proteomes" id="UP000238937">
    <property type="component" value="Unassembled WGS sequence"/>
</dbReference>